<dbReference type="GO" id="GO:0016853">
    <property type="term" value="F:isomerase activity"/>
    <property type="evidence" value="ECO:0007669"/>
    <property type="project" value="UniProtKB-KW"/>
</dbReference>
<evidence type="ECO:0000313" key="1">
    <source>
        <dbReference type="EMBL" id="AKS41535.1"/>
    </source>
</evidence>
<evidence type="ECO:0000313" key="2">
    <source>
        <dbReference type="Proteomes" id="UP000066624"/>
    </source>
</evidence>
<dbReference type="RefSeq" id="WP_082169496.1">
    <property type="nucleotide sequence ID" value="NZ_CP012154.1"/>
</dbReference>
<dbReference type="KEGG" id="wma:WM2015_1161"/>
<gene>
    <name evidence="1" type="ORF">WM2015_1161</name>
</gene>
<dbReference type="PATRIC" id="fig|1579979.3.peg.1189"/>
<dbReference type="InterPro" id="IPR037401">
    <property type="entry name" value="SnoaL-like"/>
</dbReference>
<dbReference type="OrthoDB" id="8451859at2"/>
<dbReference type="AlphaFoldDB" id="A0A0K0XV42"/>
<name>A0A0K0XV42_9GAMM</name>
<accession>A0A0K0XV42</accession>
<organism evidence="1 2">
    <name type="scientific">Wenzhouxiangella marina</name>
    <dbReference type="NCBI Taxonomy" id="1579979"/>
    <lineage>
        <taxon>Bacteria</taxon>
        <taxon>Pseudomonadati</taxon>
        <taxon>Pseudomonadota</taxon>
        <taxon>Gammaproteobacteria</taxon>
        <taxon>Chromatiales</taxon>
        <taxon>Wenzhouxiangellaceae</taxon>
        <taxon>Wenzhouxiangella</taxon>
    </lineage>
</organism>
<reference evidence="1 2" key="1">
    <citation type="submission" date="2015-07" db="EMBL/GenBank/DDBJ databases">
        <authorList>
            <person name="Noorani M."/>
        </authorList>
    </citation>
    <scope>NUCLEOTIDE SEQUENCE [LARGE SCALE GENOMIC DNA]</scope>
    <source>
        <strain evidence="1 2">KCTC 42284</strain>
    </source>
</reference>
<dbReference type="SUPFAM" id="SSF54427">
    <property type="entry name" value="NTF2-like"/>
    <property type="match status" value="1"/>
</dbReference>
<dbReference type="PANTHER" id="PTHR41252">
    <property type="entry name" value="BLR2505 PROTEIN"/>
    <property type="match status" value="1"/>
</dbReference>
<dbReference type="Pfam" id="PF12680">
    <property type="entry name" value="SnoaL_2"/>
    <property type="match status" value="1"/>
</dbReference>
<protein>
    <submittedName>
        <fullName evidence="1">Ketosteroid isomerase</fullName>
    </submittedName>
</protein>
<dbReference type="EMBL" id="CP012154">
    <property type="protein sequence ID" value="AKS41535.1"/>
    <property type="molecule type" value="Genomic_DNA"/>
</dbReference>
<dbReference type="Proteomes" id="UP000066624">
    <property type="component" value="Chromosome"/>
</dbReference>
<proteinExistence type="predicted"/>
<dbReference type="InterPro" id="IPR032710">
    <property type="entry name" value="NTF2-like_dom_sf"/>
</dbReference>
<sequence length="153" mass="16767">MIRSCALLILILLLPACSSQLPLAESNRALVDQAYKDFANGDVESFLSILDPEVSWTDAEGYPYAGTYVGPDALLEGLIARIGSEWDDYVVRSDVLVADGDRVVAIGVYSGTYKATGKTVEAPFAHVWQLRDGKVITFRQFTDGPPWQRALEP</sequence>
<dbReference type="PANTHER" id="PTHR41252:SF1">
    <property type="entry name" value="BLR2505 PROTEIN"/>
    <property type="match status" value="1"/>
</dbReference>
<dbReference type="STRING" id="1579979.WM2015_1161"/>
<keyword evidence="1" id="KW-0413">Isomerase</keyword>
<dbReference type="Gene3D" id="3.10.450.50">
    <property type="match status" value="1"/>
</dbReference>
<keyword evidence="2" id="KW-1185">Reference proteome</keyword>